<gene>
    <name evidence="2" type="ORF">BSTOLATCC_MIC9859</name>
</gene>
<sequence length="118" mass="13498">MKDQEFYPKYSFEVSSGEEANHNDINLDVNPNYQFPEMPKKPLLCACALLLSGIVLFVLGIVEEFTNFEEPSRGIAFWVLGSLTIIPGGYFSFQYYKAYKAKTPIDRMNILRSIPDMN</sequence>
<name>A0AAU9ILF0_9CILI</name>
<keyword evidence="1" id="KW-0812">Transmembrane</keyword>
<evidence type="ECO:0000313" key="3">
    <source>
        <dbReference type="Proteomes" id="UP001162131"/>
    </source>
</evidence>
<dbReference type="EMBL" id="CAJZBQ010000011">
    <property type="protein sequence ID" value="CAG9314062.1"/>
    <property type="molecule type" value="Genomic_DNA"/>
</dbReference>
<reference evidence="2" key="1">
    <citation type="submission" date="2021-09" db="EMBL/GenBank/DDBJ databases">
        <authorList>
            <consortium name="AG Swart"/>
            <person name="Singh M."/>
            <person name="Singh A."/>
            <person name="Seah K."/>
            <person name="Emmerich C."/>
        </authorList>
    </citation>
    <scope>NUCLEOTIDE SEQUENCE</scope>
    <source>
        <strain evidence="2">ATCC30299</strain>
    </source>
</reference>
<keyword evidence="1" id="KW-1133">Transmembrane helix</keyword>
<evidence type="ECO:0000313" key="2">
    <source>
        <dbReference type="EMBL" id="CAG9314062.1"/>
    </source>
</evidence>
<accession>A0AAU9ILF0</accession>
<protein>
    <recommendedName>
        <fullName evidence="4">Transmembrane protein 230</fullName>
    </recommendedName>
</protein>
<feature type="transmembrane region" description="Helical" evidence="1">
    <location>
        <begin position="43"/>
        <end position="62"/>
    </location>
</feature>
<dbReference type="AlphaFoldDB" id="A0AAU9ILF0"/>
<evidence type="ECO:0000256" key="1">
    <source>
        <dbReference type="SAM" id="Phobius"/>
    </source>
</evidence>
<feature type="transmembrane region" description="Helical" evidence="1">
    <location>
        <begin position="74"/>
        <end position="93"/>
    </location>
</feature>
<dbReference type="Proteomes" id="UP001162131">
    <property type="component" value="Unassembled WGS sequence"/>
</dbReference>
<evidence type="ECO:0008006" key="4">
    <source>
        <dbReference type="Google" id="ProtNLM"/>
    </source>
</evidence>
<organism evidence="2 3">
    <name type="scientific">Blepharisma stoltei</name>
    <dbReference type="NCBI Taxonomy" id="1481888"/>
    <lineage>
        <taxon>Eukaryota</taxon>
        <taxon>Sar</taxon>
        <taxon>Alveolata</taxon>
        <taxon>Ciliophora</taxon>
        <taxon>Postciliodesmatophora</taxon>
        <taxon>Heterotrichea</taxon>
        <taxon>Heterotrichida</taxon>
        <taxon>Blepharismidae</taxon>
        <taxon>Blepharisma</taxon>
    </lineage>
</organism>
<proteinExistence type="predicted"/>
<comment type="caution">
    <text evidence="2">The sequence shown here is derived from an EMBL/GenBank/DDBJ whole genome shotgun (WGS) entry which is preliminary data.</text>
</comment>
<keyword evidence="1" id="KW-0472">Membrane</keyword>
<keyword evidence="3" id="KW-1185">Reference proteome</keyword>